<sequence>SDNENDQIFIINYMFERAEKDFKQKKSIDYIDMWNQINYNSQLLKLDAKKEFDSLYNKLKLSIQSMTE</sequence>
<dbReference type="Proteomes" id="UP000789759">
    <property type="component" value="Unassembled WGS sequence"/>
</dbReference>
<feature type="non-terminal residue" evidence="1">
    <location>
        <position position="1"/>
    </location>
</feature>
<reference evidence="1" key="1">
    <citation type="submission" date="2021-06" db="EMBL/GenBank/DDBJ databases">
        <authorList>
            <person name="Kallberg Y."/>
            <person name="Tangrot J."/>
            <person name="Rosling A."/>
        </authorList>
    </citation>
    <scope>NUCLEOTIDE SEQUENCE</scope>
    <source>
        <strain evidence="1">FL966</strain>
    </source>
</reference>
<comment type="caution">
    <text evidence="1">The sequence shown here is derived from an EMBL/GenBank/DDBJ whole genome shotgun (WGS) entry which is preliminary data.</text>
</comment>
<keyword evidence="2" id="KW-1185">Reference proteome</keyword>
<name>A0A9N9PD79_9GLOM</name>
<proteinExistence type="predicted"/>
<protein>
    <submittedName>
        <fullName evidence="1">23883_t:CDS:1</fullName>
    </submittedName>
</protein>
<dbReference type="EMBL" id="CAJVQA010073413">
    <property type="protein sequence ID" value="CAG8834419.1"/>
    <property type="molecule type" value="Genomic_DNA"/>
</dbReference>
<accession>A0A9N9PD79</accession>
<organism evidence="1 2">
    <name type="scientific">Cetraspora pellucida</name>
    <dbReference type="NCBI Taxonomy" id="1433469"/>
    <lineage>
        <taxon>Eukaryota</taxon>
        <taxon>Fungi</taxon>
        <taxon>Fungi incertae sedis</taxon>
        <taxon>Mucoromycota</taxon>
        <taxon>Glomeromycotina</taxon>
        <taxon>Glomeromycetes</taxon>
        <taxon>Diversisporales</taxon>
        <taxon>Gigasporaceae</taxon>
        <taxon>Cetraspora</taxon>
    </lineage>
</organism>
<gene>
    <name evidence="1" type="ORF">CPELLU_LOCUS21102</name>
</gene>
<evidence type="ECO:0000313" key="2">
    <source>
        <dbReference type="Proteomes" id="UP000789759"/>
    </source>
</evidence>
<dbReference type="AlphaFoldDB" id="A0A9N9PD79"/>
<evidence type="ECO:0000313" key="1">
    <source>
        <dbReference type="EMBL" id="CAG8834419.1"/>
    </source>
</evidence>